<organism evidence="1 2">
    <name type="scientific">Dactylosporangium siamense</name>
    <dbReference type="NCBI Taxonomy" id="685454"/>
    <lineage>
        <taxon>Bacteria</taxon>
        <taxon>Bacillati</taxon>
        <taxon>Actinomycetota</taxon>
        <taxon>Actinomycetes</taxon>
        <taxon>Micromonosporales</taxon>
        <taxon>Micromonosporaceae</taxon>
        <taxon>Dactylosporangium</taxon>
    </lineage>
</organism>
<dbReference type="EMBL" id="BONQ01000178">
    <property type="protein sequence ID" value="GIG52392.1"/>
    <property type="molecule type" value="Genomic_DNA"/>
</dbReference>
<sequence>MAGLLLLLYAQRSSTIALLTTDQITDTGDDVSISFGRTPIRLPHPVDDLAREVVATRKGHATIGAAAPSRWLFPGGQPGRPTSAERLKLRLNQLGIQPNPARSTALFQLATEIPAVILARTLGISVNSAVRWQQISAGDWASYAADLSSRQRPPRAQ</sequence>
<dbReference type="AlphaFoldDB" id="A0A919UEA9"/>
<proteinExistence type="predicted"/>
<keyword evidence="2" id="KW-1185">Reference proteome</keyword>
<gene>
    <name evidence="1" type="ORF">Dsi01nite_104330</name>
</gene>
<accession>A0A919UEA9</accession>
<protein>
    <submittedName>
        <fullName evidence="1">Uncharacterized protein</fullName>
    </submittedName>
</protein>
<reference evidence="1" key="1">
    <citation type="submission" date="2021-01" db="EMBL/GenBank/DDBJ databases">
        <title>Whole genome shotgun sequence of Dactylosporangium siamense NBRC 106093.</title>
        <authorList>
            <person name="Komaki H."/>
            <person name="Tamura T."/>
        </authorList>
    </citation>
    <scope>NUCLEOTIDE SEQUENCE</scope>
    <source>
        <strain evidence="1">NBRC 106093</strain>
    </source>
</reference>
<dbReference type="Proteomes" id="UP000660611">
    <property type="component" value="Unassembled WGS sequence"/>
</dbReference>
<comment type="caution">
    <text evidence="1">The sequence shown here is derived from an EMBL/GenBank/DDBJ whole genome shotgun (WGS) entry which is preliminary data.</text>
</comment>
<evidence type="ECO:0000313" key="2">
    <source>
        <dbReference type="Proteomes" id="UP000660611"/>
    </source>
</evidence>
<dbReference type="RefSeq" id="WP_203853979.1">
    <property type="nucleotide sequence ID" value="NZ_BONQ01000178.1"/>
</dbReference>
<evidence type="ECO:0000313" key="1">
    <source>
        <dbReference type="EMBL" id="GIG52392.1"/>
    </source>
</evidence>
<name>A0A919UEA9_9ACTN</name>